<dbReference type="Pfam" id="PF07690">
    <property type="entry name" value="MFS_1"/>
    <property type="match status" value="1"/>
</dbReference>
<comment type="similarity">
    <text evidence="6">Belongs to the major facilitator superfamily. Spinster (TC 2.A.1.49) family.</text>
</comment>
<dbReference type="PANTHER" id="PTHR23505">
    <property type="entry name" value="SPINSTER"/>
    <property type="match status" value="1"/>
</dbReference>
<dbReference type="InterPro" id="IPR044770">
    <property type="entry name" value="MFS_spinster-like"/>
</dbReference>
<evidence type="ECO:0000256" key="6">
    <source>
        <dbReference type="ARBA" id="ARBA00024338"/>
    </source>
</evidence>
<sequence>MLAQTTFLGIAGWCIAFHLVAIVSVIVGLLVWLFAVDPHFPGNNTYGGSPAAPMSKKSALEEARELIIEAKSIIQIPTFQVFVAQGVSGSFPWSALSFMSMWLELIGFSHEDTAIFTTIFAVATSIGGLLGGKMGDFLAQRYPNAGRIILSQISAGSAIPLAAVLLLGLPDDPSRSSGVAHGLVLFIMGLIISWNGAATNCPIFAEIVPEKQRTSIYALDRTFESILASFAPPVVGLLSQHLYGFKPDDKGSSPEQDRENAASLAKALYTAISIPMVICSSIYTFMYRTYPRDRERARMQSMIQTELDQIELGGSHLGCGDDRFELFDSVNAGEKTDQLDGSYGAEESAEADAGTEKLLGNHEL</sequence>
<evidence type="ECO:0000256" key="5">
    <source>
        <dbReference type="ARBA" id="ARBA00023136"/>
    </source>
</evidence>
<evidence type="ECO:0000256" key="2">
    <source>
        <dbReference type="ARBA" id="ARBA00022448"/>
    </source>
</evidence>
<comment type="subcellular location">
    <subcellularLocation>
        <location evidence="1">Membrane</location>
        <topology evidence="1">Multi-pass membrane protein</topology>
    </subcellularLocation>
</comment>
<dbReference type="InterPro" id="IPR036259">
    <property type="entry name" value="MFS_trans_sf"/>
</dbReference>
<reference evidence="9" key="1">
    <citation type="submission" date="2020-05" db="EMBL/GenBank/DDBJ databases">
        <title>WGS assembly of Panicum virgatum.</title>
        <authorList>
            <person name="Lovell J.T."/>
            <person name="Jenkins J."/>
            <person name="Shu S."/>
            <person name="Juenger T.E."/>
            <person name="Schmutz J."/>
        </authorList>
    </citation>
    <scope>NUCLEOTIDE SEQUENCE</scope>
    <source>
        <strain evidence="9">AP13</strain>
    </source>
</reference>
<keyword evidence="4 8" id="KW-1133">Transmembrane helix</keyword>
<dbReference type="GO" id="GO:0016020">
    <property type="term" value="C:membrane"/>
    <property type="evidence" value="ECO:0007669"/>
    <property type="project" value="UniProtKB-SubCell"/>
</dbReference>
<evidence type="ECO:0000256" key="4">
    <source>
        <dbReference type="ARBA" id="ARBA00022989"/>
    </source>
</evidence>
<feature type="transmembrane region" description="Helical" evidence="8">
    <location>
        <begin position="7"/>
        <end position="35"/>
    </location>
</feature>
<feature type="transmembrane region" description="Helical" evidence="8">
    <location>
        <begin position="264"/>
        <end position="286"/>
    </location>
</feature>
<organism evidence="9 10">
    <name type="scientific">Panicum virgatum</name>
    <name type="common">Blackwell switchgrass</name>
    <dbReference type="NCBI Taxonomy" id="38727"/>
    <lineage>
        <taxon>Eukaryota</taxon>
        <taxon>Viridiplantae</taxon>
        <taxon>Streptophyta</taxon>
        <taxon>Embryophyta</taxon>
        <taxon>Tracheophyta</taxon>
        <taxon>Spermatophyta</taxon>
        <taxon>Magnoliopsida</taxon>
        <taxon>Liliopsida</taxon>
        <taxon>Poales</taxon>
        <taxon>Poaceae</taxon>
        <taxon>PACMAD clade</taxon>
        <taxon>Panicoideae</taxon>
        <taxon>Panicodae</taxon>
        <taxon>Paniceae</taxon>
        <taxon>Panicinae</taxon>
        <taxon>Panicum</taxon>
        <taxon>Panicum sect. Hiantes</taxon>
    </lineage>
</organism>
<keyword evidence="3 8" id="KW-0812">Transmembrane</keyword>
<evidence type="ECO:0000256" key="3">
    <source>
        <dbReference type="ARBA" id="ARBA00022692"/>
    </source>
</evidence>
<dbReference type="GO" id="GO:0022857">
    <property type="term" value="F:transmembrane transporter activity"/>
    <property type="evidence" value="ECO:0007669"/>
    <property type="project" value="InterPro"/>
</dbReference>
<evidence type="ECO:0000313" key="10">
    <source>
        <dbReference type="Proteomes" id="UP000823388"/>
    </source>
</evidence>
<dbReference type="Gene3D" id="1.20.1250.20">
    <property type="entry name" value="MFS general substrate transporter like domains"/>
    <property type="match status" value="1"/>
</dbReference>
<dbReference type="AlphaFoldDB" id="A0A8T0W6Q4"/>
<feature type="transmembrane region" description="Helical" evidence="8">
    <location>
        <begin position="226"/>
        <end position="244"/>
    </location>
</feature>
<evidence type="ECO:0000256" key="7">
    <source>
        <dbReference type="SAM" id="MobiDB-lite"/>
    </source>
</evidence>
<evidence type="ECO:0008006" key="11">
    <source>
        <dbReference type="Google" id="ProtNLM"/>
    </source>
</evidence>
<feature type="transmembrane region" description="Helical" evidence="8">
    <location>
        <begin position="113"/>
        <end position="132"/>
    </location>
</feature>
<evidence type="ECO:0000256" key="1">
    <source>
        <dbReference type="ARBA" id="ARBA00004141"/>
    </source>
</evidence>
<dbReference type="Proteomes" id="UP000823388">
    <property type="component" value="Chromosome 2K"/>
</dbReference>
<dbReference type="PANTHER" id="PTHR23505:SF86">
    <property type="entry name" value="MAJOR FACILITATOR SUPERFAMILY (MFS) PROFILE DOMAIN-CONTAINING PROTEIN"/>
    <property type="match status" value="1"/>
</dbReference>
<proteinExistence type="inferred from homology"/>
<evidence type="ECO:0000256" key="8">
    <source>
        <dbReference type="SAM" id="Phobius"/>
    </source>
</evidence>
<comment type="caution">
    <text evidence="9">The sequence shown here is derived from an EMBL/GenBank/DDBJ whole genome shotgun (WGS) entry which is preliminary data.</text>
</comment>
<gene>
    <name evidence="9" type="ORF">PVAP13_2KG331300</name>
</gene>
<feature type="transmembrane region" description="Helical" evidence="8">
    <location>
        <begin position="179"/>
        <end position="205"/>
    </location>
</feature>
<keyword evidence="2" id="KW-0813">Transport</keyword>
<keyword evidence="10" id="KW-1185">Reference proteome</keyword>
<feature type="transmembrane region" description="Helical" evidence="8">
    <location>
        <begin position="144"/>
        <end position="167"/>
    </location>
</feature>
<dbReference type="InterPro" id="IPR011701">
    <property type="entry name" value="MFS"/>
</dbReference>
<protein>
    <recommendedName>
        <fullName evidence="11">Major facilitator superfamily (MFS) profile domain-containing protein</fullName>
    </recommendedName>
</protein>
<keyword evidence="5 8" id="KW-0472">Membrane</keyword>
<evidence type="ECO:0000313" key="9">
    <source>
        <dbReference type="EMBL" id="KAG2643095.1"/>
    </source>
</evidence>
<dbReference type="SUPFAM" id="SSF103473">
    <property type="entry name" value="MFS general substrate transporter"/>
    <property type="match status" value="1"/>
</dbReference>
<name>A0A8T0W6Q4_PANVG</name>
<dbReference type="EMBL" id="CM029039">
    <property type="protein sequence ID" value="KAG2643095.1"/>
    <property type="molecule type" value="Genomic_DNA"/>
</dbReference>
<feature type="region of interest" description="Disordered" evidence="7">
    <location>
        <begin position="337"/>
        <end position="364"/>
    </location>
</feature>
<accession>A0A8T0W6Q4</accession>